<dbReference type="InterPro" id="IPR007650">
    <property type="entry name" value="Zf-FLZ_dom"/>
</dbReference>
<name>A0A8T2TW10_CERRI</name>
<evidence type="ECO:0000256" key="5">
    <source>
        <dbReference type="PROSITE-ProRule" id="PRU01131"/>
    </source>
</evidence>
<feature type="region of interest" description="Disordered" evidence="6">
    <location>
        <begin position="193"/>
        <end position="213"/>
    </location>
</feature>
<protein>
    <recommendedName>
        <fullName evidence="7">FLZ-type domain-containing protein</fullName>
    </recommendedName>
</protein>
<sequence length="213" mass="23292">MLGKRPHQINRNASMSQLQGPPCTRLRSPHPPSPPSPAPLAPSQMAAVADSLPLAHEERPFVFNCVVTTDSSALCNYVRPVAMMEARGTAARDKICSRQLPIKHADALGASSLAHKVYELPRAPDLLLSKTSNFSSTSPAFGTKYAGSHSFLDSCYLCKLPLSHGRDIYMYRGDAAFCSEDCRSRQIARDEQKRKRTFQLSQDSKAGDITNSA</sequence>
<dbReference type="PROSITE" id="PS51795">
    <property type="entry name" value="ZF_FLZ"/>
    <property type="match status" value="1"/>
</dbReference>
<dbReference type="OrthoDB" id="1916924at2759"/>
<feature type="region of interest" description="Disordered" evidence="6">
    <location>
        <begin position="1"/>
        <end position="42"/>
    </location>
</feature>
<evidence type="ECO:0000313" key="9">
    <source>
        <dbReference type="Proteomes" id="UP000825935"/>
    </source>
</evidence>
<feature type="compositionally biased region" description="Polar residues" evidence="6">
    <location>
        <begin position="198"/>
        <end position="213"/>
    </location>
</feature>
<keyword evidence="9" id="KW-1185">Reference proteome</keyword>
<dbReference type="PANTHER" id="PTHR33059">
    <property type="entry name" value="FCS-LIKE ZINC FINGER 5"/>
    <property type="match status" value="1"/>
</dbReference>
<comment type="subcellular location">
    <subcellularLocation>
        <location evidence="1">Cytoplasm</location>
    </subcellularLocation>
</comment>
<accession>A0A8T2TW10</accession>
<dbReference type="EMBL" id="CM035415">
    <property type="protein sequence ID" value="KAH7427891.1"/>
    <property type="molecule type" value="Genomic_DNA"/>
</dbReference>
<gene>
    <name evidence="8" type="ORF">KP509_10G065800</name>
</gene>
<evidence type="ECO:0000313" key="8">
    <source>
        <dbReference type="EMBL" id="KAH7427891.1"/>
    </source>
</evidence>
<organism evidence="8 9">
    <name type="scientific">Ceratopteris richardii</name>
    <name type="common">Triangle waterfern</name>
    <dbReference type="NCBI Taxonomy" id="49495"/>
    <lineage>
        <taxon>Eukaryota</taxon>
        <taxon>Viridiplantae</taxon>
        <taxon>Streptophyta</taxon>
        <taxon>Embryophyta</taxon>
        <taxon>Tracheophyta</taxon>
        <taxon>Polypodiopsida</taxon>
        <taxon>Polypodiidae</taxon>
        <taxon>Polypodiales</taxon>
        <taxon>Pteridineae</taxon>
        <taxon>Pteridaceae</taxon>
        <taxon>Parkerioideae</taxon>
        <taxon>Ceratopteris</taxon>
    </lineage>
</organism>
<evidence type="ECO:0000256" key="2">
    <source>
        <dbReference type="ARBA" id="ARBA00009374"/>
    </source>
</evidence>
<evidence type="ECO:0000256" key="6">
    <source>
        <dbReference type="SAM" id="MobiDB-lite"/>
    </source>
</evidence>
<reference evidence="8" key="1">
    <citation type="submission" date="2021-08" db="EMBL/GenBank/DDBJ databases">
        <title>WGS assembly of Ceratopteris richardii.</title>
        <authorList>
            <person name="Marchant D.B."/>
            <person name="Chen G."/>
            <person name="Jenkins J."/>
            <person name="Shu S."/>
            <person name="Leebens-Mack J."/>
            <person name="Grimwood J."/>
            <person name="Schmutz J."/>
            <person name="Soltis P."/>
            <person name="Soltis D."/>
            <person name="Chen Z.-H."/>
        </authorList>
    </citation>
    <scope>NUCLEOTIDE SEQUENCE</scope>
    <source>
        <strain evidence="8">Whitten #5841</strain>
        <tissue evidence="8">Leaf</tissue>
    </source>
</reference>
<comment type="caution">
    <text evidence="8">The sequence shown here is derived from an EMBL/GenBank/DDBJ whole genome shotgun (WGS) entry which is preliminary data.</text>
</comment>
<dbReference type="Pfam" id="PF04570">
    <property type="entry name" value="zf-FLZ"/>
    <property type="match status" value="1"/>
</dbReference>
<feature type="domain" description="FLZ-type" evidence="7">
    <location>
        <begin position="150"/>
        <end position="194"/>
    </location>
</feature>
<keyword evidence="4" id="KW-0479">Metal-binding</keyword>
<evidence type="ECO:0000259" key="7">
    <source>
        <dbReference type="PROSITE" id="PS51795"/>
    </source>
</evidence>
<feature type="compositionally biased region" description="Polar residues" evidence="6">
    <location>
        <begin position="9"/>
        <end position="19"/>
    </location>
</feature>
<dbReference type="AlphaFoldDB" id="A0A8T2TW10"/>
<keyword evidence="3" id="KW-0963">Cytoplasm</keyword>
<feature type="zinc finger region" description="FLZ-type" evidence="5">
    <location>
        <begin position="150"/>
        <end position="194"/>
    </location>
</feature>
<evidence type="ECO:0000256" key="1">
    <source>
        <dbReference type="ARBA" id="ARBA00004496"/>
    </source>
</evidence>
<dbReference type="Proteomes" id="UP000825935">
    <property type="component" value="Chromosome 10"/>
</dbReference>
<feature type="compositionally biased region" description="Pro residues" evidence="6">
    <location>
        <begin position="29"/>
        <end position="40"/>
    </location>
</feature>
<proteinExistence type="inferred from homology"/>
<evidence type="ECO:0000256" key="4">
    <source>
        <dbReference type="ARBA" id="ARBA00022723"/>
    </source>
</evidence>
<evidence type="ECO:0000256" key="3">
    <source>
        <dbReference type="ARBA" id="ARBA00022490"/>
    </source>
</evidence>
<dbReference type="GO" id="GO:0005737">
    <property type="term" value="C:cytoplasm"/>
    <property type="evidence" value="ECO:0007669"/>
    <property type="project" value="UniProtKB-SubCell"/>
</dbReference>
<dbReference type="OMA" id="AARDKIC"/>
<dbReference type="PANTHER" id="PTHR33059:SF84">
    <property type="entry name" value="FCS-LIKE ZINC FINGER 15"/>
    <property type="match status" value="1"/>
</dbReference>
<dbReference type="GO" id="GO:0046872">
    <property type="term" value="F:metal ion binding"/>
    <property type="evidence" value="ECO:0007669"/>
    <property type="project" value="UniProtKB-KW"/>
</dbReference>
<comment type="similarity">
    <text evidence="2">Belongs to the FLZ family.</text>
</comment>